<dbReference type="PIRSF" id="PIRSF000728">
    <property type="entry name" value="NAGK"/>
    <property type="match status" value="1"/>
</dbReference>
<accession>A0ABV0EYI1</accession>
<dbReference type="RefSeq" id="WP_161869525.1">
    <property type="nucleotide sequence ID" value="NZ_MAEI02000001.1"/>
</dbReference>
<organism evidence="11 12">
    <name type="scientific">Enterococcus diestrammenae</name>
    <dbReference type="NCBI Taxonomy" id="1155073"/>
    <lineage>
        <taxon>Bacteria</taxon>
        <taxon>Bacillati</taxon>
        <taxon>Bacillota</taxon>
        <taxon>Bacilli</taxon>
        <taxon>Lactobacillales</taxon>
        <taxon>Enterococcaceae</taxon>
        <taxon>Enterococcus</taxon>
    </lineage>
</organism>
<evidence type="ECO:0000256" key="6">
    <source>
        <dbReference type="ARBA" id="ARBA00022777"/>
    </source>
</evidence>
<comment type="similarity">
    <text evidence="9">Belongs to the acetylglutamate kinase family. ArgB subfamily.</text>
</comment>
<evidence type="ECO:0000256" key="1">
    <source>
        <dbReference type="ARBA" id="ARBA00004828"/>
    </source>
</evidence>
<keyword evidence="6 9" id="KW-0418">Kinase</keyword>
<evidence type="ECO:0000256" key="8">
    <source>
        <dbReference type="ARBA" id="ARBA00048141"/>
    </source>
</evidence>
<comment type="pathway">
    <text evidence="1 9">Amino-acid biosynthesis; L-arginine biosynthesis; N(2)-acetyl-L-ornithine from L-glutamate: step 2/4.</text>
</comment>
<proteinExistence type="inferred from homology"/>
<keyword evidence="4 9" id="KW-0808">Transferase</keyword>
<dbReference type="PANTHER" id="PTHR23342:SF0">
    <property type="entry name" value="N-ACETYLGLUTAMATE SYNTHASE, MITOCHONDRIAL"/>
    <property type="match status" value="1"/>
</dbReference>
<dbReference type="InterPro" id="IPR004662">
    <property type="entry name" value="AcgluKinase_fam"/>
</dbReference>
<dbReference type="Gene3D" id="3.40.1160.10">
    <property type="entry name" value="Acetylglutamate kinase-like"/>
    <property type="match status" value="1"/>
</dbReference>
<dbReference type="SUPFAM" id="SSF53633">
    <property type="entry name" value="Carbamate kinase-like"/>
    <property type="match status" value="1"/>
</dbReference>
<keyword evidence="2 9" id="KW-0055">Arginine biosynthesis</keyword>
<dbReference type="NCBIfam" id="TIGR00761">
    <property type="entry name" value="argB"/>
    <property type="match status" value="1"/>
</dbReference>
<evidence type="ECO:0000256" key="7">
    <source>
        <dbReference type="ARBA" id="ARBA00022840"/>
    </source>
</evidence>
<sequence>MGTIVVKIGGVASDNLDLAFFSQIHYWQKQGKKVVIVHGGGYYISEMMTRLGQEVVIKNGLRVTDAATLEITRMVLLGQVQPLVTTKFLAEGFHALGLSAGSDQLILGEAINENELGFVGQVTKVNRDLLEILLEKDHIPVIAPLGITAAGQWLNINADEVACKVAATLQAEALYLLTDVPGIKQQGSWLKKVSLAAVDQLVAEEIVTGGMLPKLNSAKEALLAGVTSVVINNGITAGGTQLFAEEYAVEA</sequence>
<evidence type="ECO:0000256" key="4">
    <source>
        <dbReference type="ARBA" id="ARBA00022679"/>
    </source>
</evidence>
<dbReference type="EC" id="2.7.2.8" evidence="9"/>
<feature type="binding site" evidence="9">
    <location>
        <position position="155"/>
    </location>
    <ligand>
        <name>substrate</name>
    </ligand>
</feature>
<dbReference type="PANTHER" id="PTHR23342">
    <property type="entry name" value="N-ACETYLGLUTAMATE SYNTHASE"/>
    <property type="match status" value="1"/>
</dbReference>
<comment type="caution">
    <text evidence="11">The sequence shown here is derived from an EMBL/GenBank/DDBJ whole genome shotgun (WGS) entry which is preliminary data.</text>
</comment>
<dbReference type="InterPro" id="IPR036393">
    <property type="entry name" value="AceGlu_kinase-like_sf"/>
</dbReference>
<evidence type="ECO:0000256" key="5">
    <source>
        <dbReference type="ARBA" id="ARBA00022741"/>
    </source>
</evidence>
<dbReference type="Proteomes" id="UP001429357">
    <property type="component" value="Unassembled WGS sequence"/>
</dbReference>
<feature type="domain" description="Aspartate/glutamate/uridylate kinase" evidence="10">
    <location>
        <begin position="3"/>
        <end position="232"/>
    </location>
</feature>
<feature type="site" description="Transition state stabilizer" evidence="9">
    <location>
        <position position="214"/>
    </location>
</feature>
<keyword evidence="7 9" id="KW-0067">ATP-binding</keyword>
<evidence type="ECO:0000256" key="9">
    <source>
        <dbReference type="HAMAP-Rule" id="MF_00082"/>
    </source>
</evidence>
<comment type="catalytic activity">
    <reaction evidence="8 9">
        <text>N-acetyl-L-glutamate + ATP = N-acetyl-L-glutamyl 5-phosphate + ADP</text>
        <dbReference type="Rhea" id="RHEA:14629"/>
        <dbReference type="ChEBI" id="CHEBI:30616"/>
        <dbReference type="ChEBI" id="CHEBI:44337"/>
        <dbReference type="ChEBI" id="CHEBI:57936"/>
        <dbReference type="ChEBI" id="CHEBI:456216"/>
        <dbReference type="EC" id="2.7.2.8"/>
    </reaction>
</comment>
<dbReference type="Pfam" id="PF00696">
    <property type="entry name" value="AA_kinase"/>
    <property type="match status" value="1"/>
</dbReference>
<dbReference type="CDD" id="cd04238">
    <property type="entry name" value="AAK_NAGK-like"/>
    <property type="match status" value="1"/>
</dbReference>
<keyword evidence="9" id="KW-0963">Cytoplasm</keyword>
<dbReference type="InterPro" id="IPR001048">
    <property type="entry name" value="Asp/Glu/Uridylate_kinase"/>
</dbReference>
<dbReference type="PRINTS" id="PR00474">
    <property type="entry name" value="GLU5KINASE"/>
</dbReference>
<gene>
    <name evidence="9" type="primary">argB</name>
    <name evidence="11" type="ORF">BAU18_000419</name>
</gene>
<feature type="binding site" evidence="9">
    <location>
        <position position="62"/>
    </location>
    <ligand>
        <name>substrate</name>
    </ligand>
</feature>
<dbReference type="HAMAP" id="MF_00082">
    <property type="entry name" value="ArgB"/>
    <property type="match status" value="1"/>
</dbReference>
<keyword evidence="3 9" id="KW-0028">Amino-acid biosynthesis</keyword>
<keyword evidence="5 9" id="KW-0547">Nucleotide-binding</keyword>
<name>A0ABV0EYI1_9ENTE</name>
<comment type="subcellular location">
    <subcellularLocation>
        <location evidence="9">Cytoplasm</location>
    </subcellularLocation>
</comment>
<protein>
    <recommendedName>
        <fullName evidence="9">Acetylglutamate kinase</fullName>
        <ecNumber evidence="9">2.7.2.8</ecNumber>
    </recommendedName>
    <alternativeName>
        <fullName evidence="9">N-acetyl-L-glutamate 5-phosphotransferase</fullName>
    </alternativeName>
    <alternativeName>
        <fullName evidence="9">NAG kinase</fullName>
        <shortName evidence="9">NAGK</shortName>
    </alternativeName>
</protein>
<evidence type="ECO:0000313" key="12">
    <source>
        <dbReference type="Proteomes" id="UP001429357"/>
    </source>
</evidence>
<reference evidence="11 12" key="2">
    <citation type="submission" date="2024-02" db="EMBL/GenBank/DDBJ databases">
        <title>The Genome Sequence of Enterococcus diestrammenae JM9A.</title>
        <authorList>
            <person name="Earl A."/>
            <person name="Manson A."/>
            <person name="Gilmore M."/>
            <person name="Sanders J."/>
            <person name="Shea T."/>
            <person name="Howe W."/>
            <person name="Livny J."/>
            <person name="Cuomo C."/>
            <person name="Neafsey D."/>
            <person name="Birren B."/>
        </authorList>
    </citation>
    <scope>NUCLEOTIDE SEQUENCE [LARGE SCALE GENOMIC DNA]</scope>
    <source>
        <strain evidence="11 12">JM9A</strain>
    </source>
</reference>
<keyword evidence="12" id="KW-1185">Reference proteome</keyword>
<dbReference type="EMBL" id="MAEI02000001">
    <property type="protein sequence ID" value="MEO1780868.1"/>
    <property type="molecule type" value="Genomic_DNA"/>
</dbReference>
<dbReference type="InterPro" id="IPR001057">
    <property type="entry name" value="Glu/AcGlu_kinase"/>
</dbReference>
<feature type="binding site" evidence="9">
    <location>
        <begin position="40"/>
        <end position="41"/>
    </location>
    <ligand>
        <name>substrate</name>
    </ligand>
</feature>
<dbReference type="InterPro" id="IPR037528">
    <property type="entry name" value="ArgB"/>
</dbReference>
<evidence type="ECO:0000259" key="10">
    <source>
        <dbReference type="Pfam" id="PF00696"/>
    </source>
</evidence>
<reference evidence="12" key="1">
    <citation type="submission" date="2016-06" db="EMBL/GenBank/DDBJ databases">
        <title>Four novel species of enterococci isolated from chicken manure.</title>
        <authorList>
            <person name="Van Tyne D."/>
        </authorList>
    </citation>
    <scope>NUCLEOTIDE SEQUENCE [LARGE SCALE GENOMIC DNA]</scope>
    <source>
        <strain evidence="12">JM9A</strain>
    </source>
</reference>
<evidence type="ECO:0000256" key="2">
    <source>
        <dbReference type="ARBA" id="ARBA00022571"/>
    </source>
</evidence>
<feature type="site" description="Transition state stabilizer" evidence="9">
    <location>
        <position position="7"/>
    </location>
</feature>
<comment type="function">
    <text evidence="9">Catalyzes the ATP-dependent phosphorylation of N-acetyl-L-glutamate.</text>
</comment>
<evidence type="ECO:0000256" key="3">
    <source>
        <dbReference type="ARBA" id="ARBA00022605"/>
    </source>
</evidence>
<evidence type="ECO:0000313" key="11">
    <source>
        <dbReference type="EMBL" id="MEO1780868.1"/>
    </source>
</evidence>
<dbReference type="GO" id="GO:0016301">
    <property type="term" value="F:kinase activity"/>
    <property type="evidence" value="ECO:0007669"/>
    <property type="project" value="UniProtKB-KW"/>
</dbReference>